<dbReference type="EMBL" id="CP003117">
    <property type="protein sequence ID" value="AET65236.1"/>
    <property type="molecule type" value="Genomic_DNA"/>
</dbReference>
<dbReference type="Pfam" id="PF08100">
    <property type="entry name" value="Dimerisation"/>
    <property type="match status" value="1"/>
</dbReference>
<organism evidence="7 8">
    <name type="scientific">Methanothrix harundinacea (strain 6Ac)</name>
    <name type="common">Methanosaeta harundinacea</name>
    <dbReference type="NCBI Taxonomy" id="1110509"/>
    <lineage>
        <taxon>Archaea</taxon>
        <taxon>Methanobacteriati</taxon>
        <taxon>Methanobacteriota</taxon>
        <taxon>Stenosarchaea group</taxon>
        <taxon>Methanomicrobia</taxon>
        <taxon>Methanotrichales</taxon>
        <taxon>Methanotrichaceae</taxon>
        <taxon>Methanothrix</taxon>
    </lineage>
</organism>
<dbReference type="Proteomes" id="UP000005877">
    <property type="component" value="Chromosome"/>
</dbReference>
<evidence type="ECO:0008006" key="9">
    <source>
        <dbReference type="Google" id="ProtNLM"/>
    </source>
</evidence>
<feature type="region of interest" description="Disordered" evidence="4">
    <location>
        <begin position="325"/>
        <end position="344"/>
    </location>
</feature>
<dbReference type="InterPro" id="IPR029063">
    <property type="entry name" value="SAM-dependent_MTases_sf"/>
</dbReference>
<keyword evidence="3" id="KW-0949">S-adenosyl-L-methionine</keyword>
<proteinExistence type="predicted"/>
<dbReference type="HOGENOM" id="CLU_005533_4_3_2"/>
<dbReference type="InterPro" id="IPR016461">
    <property type="entry name" value="COMT-like"/>
</dbReference>
<evidence type="ECO:0000256" key="1">
    <source>
        <dbReference type="ARBA" id="ARBA00022603"/>
    </source>
</evidence>
<name>G7WQ44_METH6</name>
<dbReference type="Pfam" id="PF00891">
    <property type="entry name" value="Methyltransf_2"/>
    <property type="match status" value="1"/>
</dbReference>
<dbReference type="PANTHER" id="PTHR43712">
    <property type="entry name" value="PUTATIVE (AFU_ORTHOLOGUE AFUA_4G14580)-RELATED"/>
    <property type="match status" value="1"/>
</dbReference>
<dbReference type="SUPFAM" id="SSF53335">
    <property type="entry name" value="S-adenosyl-L-methionine-dependent methyltransferases"/>
    <property type="match status" value="1"/>
</dbReference>
<dbReference type="InterPro" id="IPR001077">
    <property type="entry name" value="COMT_C"/>
</dbReference>
<evidence type="ECO:0000259" key="6">
    <source>
        <dbReference type="Pfam" id="PF08100"/>
    </source>
</evidence>
<dbReference type="InterPro" id="IPR012967">
    <property type="entry name" value="COMT_dimerisation"/>
</dbReference>
<sequence length="344" mass="36653">MRPDGAEMQEAVAGFSELYDLLIAPIKTRLLLTGIELGVFDHLGERRSSEELAEILGGSPETTRIFLDGLAAFDLVVKEEGLYQNSGIAANHLARDGPAPVGGYLLEVWRQIESALEEMPRLVVEGPPGEGMAAEATSSAADRWAAAVAEYQRAGVAEMVARAIGELPEAPSFRRMLDLGGGPGLISVAVVAAHPEMRGVVFDLPPVAEAAERFVREAEMEGRVEVVAGDFSQDPIGGEYDLILASASLYSSRGRLDPLMKKVLDALNPGGVFVSLHDGLTAERTKPTAMKLGWLPAELLRGEIAFDRGEIASSMKRAGFRSISSRTLSSPAGPMEMDAGRKPG</sequence>
<dbReference type="GO" id="GO:0032259">
    <property type="term" value="P:methylation"/>
    <property type="evidence" value="ECO:0007669"/>
    <property type="project" value="UniProtKB-KW"/>
</dbReference>
<dbReference type="PATRIC" id="fig|1110509.7.peg.2085"/>
<keyword evidence="1" id="KW-0489">Methyltransferase</keyword>
<dbReference type="KEGG" id="mhi:Mhar_1879"/>
<keyword evidence="8" id="KW-1185">Reference proteome</keyword>
<dbReference type="PROSITE" id="PS51683">
    <property type="entry name" value="SAM_OMT_II"/>
    <property type="match status" value="1"/>
</dbReference>
<feature type="domain" description="O-methyltransferase C-terminal" evidence="5">
    <location>
        <begin position="171"/>
        <end position="293"/>
    </location>
</feature>
<dbReference type="GO" id="GO:0046983">
    <property type="term" value="F:protein dimerization activity"/>
    <property type="evidence" value="ECO:0007669"/>
    <property type="project" value="InterPro"/>
</dbReference>
<evidence type="ECO:0000256" key="2">
    <source>
        <dbReference type="ARBA" id="ARBA00022679"/>
    </source>
</evidence>
<dbReference type="Gene3D" id="1.10.10.10">
    <property type="entry name" value="Winged helix-like DNA-binding domain superfamily/Winged helix DNA-binding domain"/>
    <property type="match status" value="1"/>
</dbReference>
<dbReference type="GO" id="GO:0008171">
    <property type="term" value="F:O-methyltransferase activity"/>
    <property type="evidence" value="ECO:0007669"/>
    <property type="project" value="InterPro"/>
</dbReference>
<evidence type="ECO:0000259" key="5">
    <source>
        <dbReference type="Pfam" id="PF00891"/>
    </source>
</evidence>
<dbReference type="SUPFAM" id="SSF46785">
    <property type="entry name" value="Winged helix' DNA-binding domain"/>
    <property type="match status" value="1"/>
</dbReference>
<dbReference type="CDD" id="cd02440">
    <property type="entry name" value="AdoMet_MTases"/>
    <property type="match status" value="1"/>
</dbReference>
<dbReference type="GeneID" id="12511051"/>
<keyword evidence="2" id="KW-0808">Transferase</keyword>
<accession>G7WQ44</accession>
<dbReference type="InterPro" id="IPR036388">
    <property type="entry name" value="WH-like_DNA-bd_sf"/>
</dbReference>
<dbReference type="AlphaFoldDB" id="G7WQ44"/>
<dbReference type="OrthoDB" id="146767at2157"/>
<dbReference type="PANTHER" id="PTHR43712:SF2">
    <property type="entry name" value="O-METHYLTRANSFERASE CICE"/>
    <property type="match status" value="1"/>
</dbReference>
<protein>
    <recommendedName>
        <fullName evidence="9">O-methyltransferase, family 2</fullName>
    </recommendedName>
</protein>
<evidence type="ECO:0000313" key="7">
    <source>
        <dbReference type="EMBL" id="AET65236.1"/>
    </source>
</evidence>
<feature type="domain" description="O-methyltransferase dimerisation" evidence="6">
    <location>
        <begin position="26"/>
        <end position="93"/>
    </location>
</feature>
<dbReference type="InterPro" id="IPR036390">
    <property type="entry name" value="WH_DNA-bd_sf"/>
</dbReference>
<evidence type="ECO:0000313" key="8">
    <source>
        <dbReference type="Proteomes" id="UP000005877"/>
    </source>
</evidence>
<dbReference type="RefSeq" id="WP_014587414.1">
    <property type="nucleotide sequence ID" value="NC_017527.1"/>
</dbReference>
<evidence type="ECO:0000256" key="4">
    <source>
        <dbReference type="SAM" id="MobiDB-lite"/>
    </source>
</evidence>
<gene>
    <name evidence="7" type="ordered locus">Mhar_1879</name>
</gene>
<reference evidence="7 8" key="1">
    <citation type="journal article" date="2012" name="PLoS ONE">
        <title>The genome characteristics and predicted function of methyl-group oxidation pathway in the obligate aceticlastic methanogens, Methanosaeta spp.</title>
        <authorList>
            <person name="Zhu J."/>
            <person name="Zheng H."/>
            <person name="Ai G."/>
            <person name="Zhang G."/>
            <person name="Liu D."/>
            <person name="Liu X."/>
            <person name="Dong X."/>
        </authorList>
    </citation>
    <scope>NUCLEOTIDE SEQUENCE [LARGE SCALE GENOMIC DNA]</scope>
    <source>
        <strain evidence="7 8">6Ac</strain>
    </source>
</reference>
<dbReference type="Gene3D" id="3.40.50.150">
    <property type="entry name" value="Vaccinia Virus protein VP39"/>
    <property type="match status" value="1"/>
</dbReference>
<dbReference type="STRING" id="1110509.Mhar_1879"/>
<evidence type="ECO:0000256" key="3">
    <source>
        <dbReference type="ARBA" id="ARBA00022691"/>
    </source>
</evidence>